<feature type="transmembrane region" description="Helical" evidence="2">
    <location>
        <begin position="112"/>
        <end position="133"/>
    </location>
</feature>
<feature type="compositionally biased region" description="Gly residues" evidence="1">
    <location>
        <begin position="348"/>
        <end position="360"/>
    </location>
</feature>
<evidence type="ECO:0000256" key="2">
    <source>
        <dbReference type="SAM" id="Phobius"/>
    </source>
</evidence>
<gene>
    <name evidence="3" type="ORF">D9758_011819</name>
</gene>
<keyword evidence="4" id="KW-1185">Reference proteome</keyword>
<evidence type="ECO:0000313" key="3">
    <source>
        <dbReference type="EMBL" id="KAF5343422.1"/>
    </source>
</evidence>
<keyword evidence="2" id="KW-0472">Membrane</keyword>
<feature type="region of interest" description="Disordered" evidence="1">
    <location>
        <begin position="400"/>
        <end position="449"/>
    </location>
</feature>
<reference evidence="3 4" key="1">
    <citation type="journal article" date="2020" name="ISME J.">
        <title>Uncovering the hidden diversity of litter-decomposition mechanisms in mushroom-forming fungi.</title>
        <authorList>
            <person name="Floudas D."/>
            <person name="Bentzer J."/>
            <person name="Ahren D."/>
            <person name="Johansson T."/>
            <person name="Persson P."/>
            <person name="Tunlid A."/>
        </authorList>
    </citation>
    <scope>NUCLEOTIDE SEQUENCE [LARGE SCALE GENOMIC DNA]</scope>
    <source>
        <strain evidence="3 4">CBS 291.85</strain>
    </source>
</reference>
<dbReference type="EMBL" id="JAACJM010000140">
    <property type="protein sequence ID" value="KAF5343422.1"/>
    <property type="molecule type" value="Genomic_DNA"/>
</dbReference>
<feature type="compositionally biased region" description="Acidic residues" evidence="1">
    <location>
        <begin position="421"/>
        <end position="430"/>
    </location>
</feature>
<dbReference type="AlphaFoldDB" id="A0A8H5FNW7"/>
<sequence length="449" mass="49754">MAQFGKRALLEHDDADGQVQLSEEDIRRLLHAMGQLAVLMAVMFLIYGIYFAFTLLSSFVLISRGIRNSKPRLILFIIAVIEFLISTSYIILVLVFNAFVLLDITSQSYHHWTYMSMQFGIGIDFLTRLNFLLSDGIAVWRTWVLFPYNRIVKMSLVICMVVSAICTFISAGINTAKSLQTEDGLYSEPSTLTLLISLPLLITNLIATSLIGYKTWSHRQDVKRNLMASDTAMTKVNKVLLLLVESGVIYCAIWVAYIVTQLSGMETNGSFSALIFTSVTPLLAALFPVVVVLMASLEDPDNRSWNPNGENNSWLNNFKIRSFSLTMSMRAASVNASRRANTLDSTGSGAGGGIGAGAGSYGQLENDHDSYKGQGKDTVRVDRRGRPRPISVTIPLLSRSRAREPSISGSDQYDGVIVVEEPTEDSEESMMENPKIPESPMGWKERKTL</sequence>
<accession>A0A8H5FNW7</accession>
<keyword evidence="2" id="KW-1133">Transmembrane helix</keyword>
<evidence type="ECO:0000256" key="1">
    <source>
        <dbReference type="SAM" id="MobiDB-lite"/>
    </source>
</evidence>
<dbReference type="Proteomes" id="UP000559256">
    <property type="component" value="Unassembled WGS sequence"/>
</dbReference>
<feature type="transmembrane region" description="Helical" evidence="2">
    <location>
        <begin position="73"/>
        <end position="100"/>
    </location>
</feature>
<feature type="compositionally biased region" description="Basic and acidic residues" evidence="1">
    <location>
        <begin position="365"/>
        <end position="382"/>
    </location>
</feature>
<protein>
    <submittedName>
        <fullName evidence="3">Uncharacterized protein</fullName>
    </submittedName>
</protein>
<comment type="caution">
    <text evidence="3">The sequence shown here is derived from an EMBL/GenBank/DDBJ whole genome shotgun (WGS) entry which is preliminary data.</text>
</comment>
<feature type="transmembrane region" description="Helical" evidence="2">
    <location>
        <begin position="271"/>
        <end position="295"/>
    </location>
</feature>
<evidence type="ECO:0000313" key="4">
    <source>
        <dbReference type="Proteomes" id="UP000559256"/>
    </source>
</evidence>
<proteinExistence type="predicted"/>
<organism evidence="3 4">
    <name type="scientific">Tetrapyrgos nigripes</name>
    <dbReference type="NCBI Taxonomy" id="182062"/>
    <lineage>
        <taxon>Eukaryota</taxon>
        <taxon>Fungi</taxon>
        <taxon>Dikarya</taxon>
        <taxon>Basidiomycota</taxon>
        <taxon>Agaricomycotina</taxon>
        <taxon>Agaricomycetes</taxon>
        <taxon>Agaricomycetidae</taxon>
        <taxon>Agaricales</taxon>
        <taxon>Marasmiineae</taxon>
        <taxon>Marasmiaceae</taxon>
        <taxon>Tetrapyrgos</taxon>
    </lineage>
</organism>
<feature type="transmembrane region" description="Helical" evidence="2">
    <location>
        <begin position="154"/>
        <end position="173"/>
    </location>
</feature>
<feature type="transmembrane region" description="Helical" evidence="2">
    <location>
        <begin position="36"/>
        <end position="61"/>
    </location>
</feature>
<feature type="transmembrane region" description="Helical" evidence="2">
    <location>
        <begin position="193"/>
        <end position="213"/>
    </location>
</feature>
<feature type="transmembrane region" description="Helical" evidence="2">
    <location>
        <begin position="239"/>
        <end position="259"/>
    </location>
</feature>
<feature type="region of interest" description="Disordered" evidence="1">
    <location>
        <begin position="344"/>
        <end position="382"/>
    </location>
</feature>
<name>A0A8H5FNW7_9AGAR</name>
<dbReference type="OrthoDB" id="3259206at2759"/>
<keyword evidence="2" id="KW-0812">Transmembrane</keyword>